<name>A0ACB9QKU4_9MYRT</name>
<dbReference type="EMBL" id="CM042885">
    <property type="protein sequence ID" value="KAI4367126.1"/>
    <property type="molecule type" value="Genomic_DNA"/>
</dbReference>
<sequence>MVAPTPDTSLPRRPHPLTTITAAATATVPTSSADDDDLKSNTDCVYFLASPLTCKKGSECEYRHSEHARVNPRDCWYWLNGNCLNPKCAFRHPPLDGLLGTPAASPMGFPAPPAKPFSLPSTPHVSNDSGKQAVPCIFFQKGYCMKGDRCGFLHGISPSVNKTPQSQGGGPATANSFPNKALQQPHGAGPSAVNSFPNKTIGALQKCSQYPQKGTLNLSKPTATPVASKPPVAKVETVFSGNAINLEKNAPAPRLTVDEFSTYRPPTVTHANGILQGRTSRLQEANIADDYDTYKEKEADEFLKESSPGFDVLVEDEIEESDYYHNEEQFARSVGHEEYDMDPAEDYGAMSELGRREQNEREFSWGQHHDPSVRYDGQAYSKGRSPGRVGESDLRHLLSKQRRVNGLRSVISHSDSHEEDREIRVPVHSHEGGFSSRLKGRIKFPGRSDSANGENTYQERELDARGRHLSGRVFPGGRFRERQSTRGTDGYNGGGRSFNGGARVKSELGDDNGVHFAGPKSLAELKGMEVPRKALQSSITIGGDASFEGPKPLSLLLKRKRGSDDGDQPSDSSLAKTDAPPDEHVQPGSGVPPLEHVGDLENDDGAIMEDGYEDAEIDVDGQEGGEYYEEQGEEGDYTYDENENVEIVAEGEEYPDDEEEDGGGDFTKKVGVMFS</sequence>
<organism evidence="1 2">
    <name type="scientific">Melastoma candidum</name>
    <dbReference type="NCBI Taxonomy" id="119954"/>
    <lineage>
        <taxon>Eukaryota</taxon>
        <taxon>Viridiplantae</taxon>
        <taxon>Streptophyta</taxon>
        <taxon>Embryophyta</taxon>
        <taxon>Tracheophyta</taxon>
        <taxon>Spermatophyta</taxon>
        <taxon>Magnoliopsida</taxon>
        <taxon>eudicotyledons</taxon>
        <taxon>Gunneridae</taxon>
        <taxon>Pentapetalae</taxon>
        <taxon>rosids</taxon>
        <taxon>malvids</taxon>
        <taxon>Myrtales</taxon>
        <taxon>Melastomataceae</taxon>
        <taxon>Melastomatoideae</taxon>
        <taxon>Melastomateae</taxon>
        <taxon>Melastoma</taxon>
    </lineage>
</organism>
<accession>A0ACB9QKU4</accession>
<reference evidence="2" key="1">
    <citation type="journal article" date="2023" name="Front. Plant Sci.">
        <title>Chromosomal-level genome assembly of Melastoma candidum provides insights into trichome evolution.</title>
        <authorList>
            <person name="Zhong Y."/>
            <person name="Wu W."/>
            <person name="Sun C."/>
            <person name="Zou P."/>
            <person name="Liu Y."/>
            <person name="Dai S."/>
            <person name="Zhou R."/>
        </authorList>
    </citation>
    <scope>NUCLEOTIDE SEQUENCE [LARGE SCALE GENOMIC DNA]</scope>
</reference>
<dbReference type="Proteomes" id="UP001057402">
    <property type="component" value="Chromosome 6"/>
</dbReference>
<gene>
    <name evidence="1" type="ORF">MLD38_022897</name>
</gene>
<keyword evidence="2" id="KW-1185">Reference proteome</keyword>
<protein>
    <submittedName>
        <fullName evidence="1">Uncharacterized protein</fullName>
    </submittedName>
</protein>
<proteinExistence type="predicted"/>
<evidence type="ECO:0000313" key="1">
    <source>
        <dbReference type="EMBL" id="KAI4367126.1"/>
    </source>
</evidence>
<evidence type="ECO:0000313" key="2">
    <source>
        <dbReference type="Proteomes" id="UP001057402"/>
    </source>
</evidence>
<comment type="caution">
    <text evidence="1">The sequence shown here is derived from an EMBL/GenBank/DDBJ whole genome shotgun (WGS) entry which is preliminary data.</text>
</comment>